<sequence>MTDEALARKEPNAHGGIKKSPSCPTFAKKGAGPMHVIRVAMHMLRRKKSGKKTGSNNPSSTALPLPASVTNDALTRLVGSVRPFHLQDSVGGSMLSPPPPPPPLLLPPPSPEWGSGGWHMGSPGAAMGSPGGQSEGSYFSMRHSHSSSSLGGDTISTYHSVQSLQDLGITDGEEGDAYYDGLEGDELIDSKAEMFIAQFYKDMKHNSEFPSLILRTIFTA</sequence>
<feature type="compositionally biased region" description="Polar residues" evidence="1">
    <location>
        <begin position="52"/>
        <end position="67"/>
    </location>
</feature>
<dbReference type="PANTHER" id="PTHR36378">
    <property type="entry name" value="COTTON FIBER PROTEIN"/>
    <property type="match status" value="1"/>
</dbReference>
<feature type="compositionally biased region" description="Basic and acidic residues" evidence="1">
    <location>
        <begin position="1"/>
        <end position="12"/>
    </location>
</feature>
<feature type="region of interest" description="Disordered" evidence="1">
    <location>
        <begin position="1"/>
        <end position="30"/>
    </location>
</feature>
<feature type="region of interest" description="Disordered" evidence="1">
    <location>
        <begin position="46"/>
        <end position="67"/>
    </location>
</feature>
<organism evidence="2 3">
    <name type="scientific">Carnegiea gigantea</name>
    <dbReference type="NCBI Taxonomy" id="171969"/>
    <lineage>
        <taxon>Eukaryota</taxon>
        <taxon>Viridiplantae</taxon>
        <taxon>Streptophyta</taxon>
        <taxon>Embryophyta</taxon>
        <taxon>Tracheophyta</taxon>
        <taxon>Spermatophyta</taxon>
        <taxon>Magnoliopsida</taxon>
        <taxon>eudicotyledons</taxon>
        <taxon>Gunneridae</taxon>
        <taxon>Pentapetalae</taxon>
        <taxon>Caryophyllales</taxon>
        <taxon>Cactineae</taxon>
        <taxon>Cactaceae</taxon>
        <taxon>Cactoideae</taxon>
        <taxon>Echinocereeae</taxon>
        <taxon>Carnegiea</taxon>
    </lineage>
</organism>
<dbReference type="Proteomes" id="UP001153076">
    <property type="component" value="Unassembled WGS sequence"/>
</dbReference>
<accession>A0A9Q1KDE8</accession>
<feature type="region of interest" description="Disordered" evidence="1">
    <location>
        <begin position="89"/>
        <end position="154"/>
    </location>
</feature>
<evidence type="ECO:0000313" key="3">
    <source>
        <dbReference type="Proteomes" id="UP001153076"/>
    </source>
</evidence>
<feature type="compositionally biased region" description="Pro residues" evidence="1">
    <location>
        <begin position="96"/>
        <end position="111"/>
    </location>
</feature>
<dbReference type="AlphaFoldDB" id="A0A9Q1KDE8"/>
<protein>
    <submittedName>
        <fullName evidence="2">Uncharacterized protein</fullName>
    </submittedName>
</protein>
<dbReference type="Pfam" id="PF05553">
    <property type="entry name" value="DUF761"/>
    <property type="match status" value="1"/>
</dbReference>
<name>A0A9Q1KDE8_9CARY</name>
<gene>
    <name evidence="2" type="ORF">Cgig2_000714</name>
</gene>
<reference evidence="2" key="1">
    <citation type="submission" date="2022-04" db="EMBL/GenBank/DDBJ databases">
        <title>Carnegiea gigantea Genome sequencing and assembly v2.</title>
        <authorList>
            <person name="Copetti D."/>
            <person name="Sanderson M.J."/>
            <person name="Burquez A."/>
            <person name="Wojciechowski M.F."/>
        </authorList>
    </citation>
    <scope>NUCLEOTIDE SEQUENCE</scope>
    <source>
        <strain evidence="2">SGP5-SGP5p</strain>
        <tissue evidence="2">Aerial part</tissue>
    </source>
</reference>
<proteinExistence type="predicted"/>
<keyword evidence="3" id="KW-1185">Reference proteome</keyword>
<dbReference type="PANTHER" id="PTHR36378:SF1">
    <property type="entry name" value="COTTON FIBER PROTEIN"/>
    <property type="match status" value="1"/>
</dbReference>
<dbReference type="InterPro" id="IPR008480">
    <property type="entry name" value="DUF761_pln"/>
</dbReference>
<comment type="caution">
    <text evidence="2">The sequence shown here is derived from an EMBL/GenBank/DDBJ whole genome shotgun (WGS) entry which is preliminary data.</text>
</comment>
<dbReference type="EMBL" id="JAKOGI010000183">
    <property type="protein sequence ID" value="KAJ8440826.1"/>
    <property type="molecule type" value="Genomic_DNA"/>
</dbReference>
<evidence type="ECO:0000313" key="2">
    <source>
        <dbReference type="EMBL" id="KAJ8440826.1"/>
    </source>
</evidence>
<evidence type="ECO:0000256" key="1">
    <source>
        <dbReference type="SAM" id="MobiDB-lite"/>
    </source>
</evidence>
<dbReference type="OrthoDB" id="1926607at2759"/>